<sequence length="225" mass="25889">MHLKKVINLHLSNGEVKKHEINIKKVIVVGYGGRNIEKIQEHIDELSELGIAPPPSVPMIYPQKLEQLNFSNECQGSRYSSGEAEYILFHDGKEWLVTLGSDHTDREVEKEDILKSKLICDKPIASDFWRLADLKEDWDNIILRSYVTSNGEKYLYQEDTLEALLEVDVLFGKLDSLGEKDLENTVIYSGTVPTKSGFIFGEKFEYEIEHPKLNRKIKHHYSIVN</sequence>
<comment type="caution">
    <text evidence="1">The sequence shown here is derived from an EMBL/GenBank/DDBJ whole genome shotgun (WGS) entry which is preliminary data.</text>
</comment>
<dbReference type="EMBL" id="JPVR01000070">
    <property type="protein sequence ID" value="KGR86574.1"/>
    <property type="molecule type" value="Genomic_DNA"/>
</dbReference>
<name>A0ABR4Y0M1_9BACI</name>
<reference evidence="1 2" key="1">
    <citation type="submission" date="2014-02" db="EMBL/GenBank/DDBJ databases">
        <title>Draft genome sequence of Lysinibacillus boronitolerans NBRC 103108.</title>
        <authorList>
            <person name="Zhang F."/>
            <person name="Wang G."/>
            <person name="Zhang L."/>
        </authorList>
    </citation>
    <scope>NUCLEOTIDE SEQUENCE [LARGE SCALE GENOMIC DNA]</scope>
    <source>
        <strain evidence="1 2">NBRC 103108</strain>
    </source>
</reference>
<protein>
    <recommendedName>
        <fullName evidence="3">DUF2848 domain-containing protein</fullName>
    </recommendedName>
</protein>
<evidence type="ECO:0000313" key="1">
    <source>
        <dbReference type="EMBL" id="KGR86574.1"/>
    </source>
</evidence>
<dbReference type="Pfam" id="PF11010">
    <property type="entry name" value="DUF2848"/>
    <property type="match status" value="1"/>
</dbReference>
<proteinExistence type="predicted"/>
<keyword evidence="2" id="KW-1185">Reference proteome</keyword>
<dbReference type="InterPro" id="IPR021269">
    <property type="entry name" value="DUF2848"/>
</dbReference>
<accession>A0ABR4Y0M1</accession>
<evidence type="ECO:0000313" key="2">
    <source>
        <dbReference type="Proteomes" id="UP000030487"/>
    </source>
</evidence>
<organism evidence="1 2">
    <name type="scientific">Lysinibacillus boronitolerans JCM 21713 = 10a = NBRC 103108</name>
    <dbReference type="NCBI Taxonomy" id="1294264"/>
    <lineage>
        <taxon>Bacteria</taxon>
        <taxon>Bacillati</taxon>
        <taxon>Bacillota</taxon>
        <taxon>Bacilli</taxon>
        <taxon>Bacillales</taxon>
        <taxon>Bacillaceae</taxon>
        <taxon>Lysinibacillus</taxon>
    </lineage>
</organism>
<dbReference type="Proteomes" id="UP000030487">
    <property type="component" value="Unassembled WGS sequence"/>
</dbReference>
<evidence type="ECO:0008006" key="3">
    <source>
        <dbReference type="Google" id="ProtNLM"/>
    </source>
</evidence>
<gene>
    <name evidence="1" type="ORF">CD31_08935</name>
</gene>